<dbReference type="EMBL" id="JACHXN010000015">
    <property type="protein sequence ID" value="MBB3147951.1"/>
    <property type="molecule type" value="Genomic_DNA"/>
</dbReference>
<evidence type="ECO:0000313" key="2">
    <source>
        <dbReference type="EMBL" id="MBB3147951.1"/>
    </source>
</evidence>
<keyword evidence="1" id="KW-1133">Transmembrane helix</keyword>
<proteinExistence type="predicted"/>
<keyword evidence="1" id="KW-0812">Transmembrane</keyword>
<dbReference type="InterPro" id="IPR038377">
    <property type="entry name" value="Na/Glc_symporter_sf"/>
</dbReference>
<feature type="transmembrane region" description="Helical" evidence="1">
    <location>
        <begin position="161"/>
        <end position="179"/>
    </location>
</feature>
<accession>A0A839UH11</accession>
<sequence>MMALAASLVVIIYFSIQYWVIKSADQQTEAKSNTSRPLLYSLSLAASGSSWMYYGSTSYAAKHGIEFAGLYIGIVLVFTLGFPLLRKIVQLAKSEGIKSISDFIGARYGKSFTVAALVTVITTIGLIPYISLQMTAIHYLIDVLSGVFDPNDILDEHRLHLFIVAIEIGIGLFTVFYCARSPHFKERYEGSSMPWLLTASSNLPASYWSESPQLHFYLVHRLKFLPGS</sequence>
<feature type="transmembrane region" description="Helical" evidence="1">
    <location>
        <begin position="6"/>
        <end position="25"/>
    </location>
</feature>
<gene>
    <name evidence="2" type="ORF">FHS21_004386</name>
</gene>
<organism evidence="2 3">
    <name type="scientific">Phyllobacterium trifolii</name>
    <dbReference type="NCBI Taxonomy" id="300193"/>
    <lineage>
        <taxon>Bacteria</taxon>
        <taxon>Pseudomonadati</taxon>
        <taxon>Pseudomonadota</taxon>
        <taxon>Alphaproteobacteria</taxon>
        <taxon>Hyphomicrobiales</taxon>
        <taxon>Phyllobacteriaceae</taxon>
        <taxon>Phyllobacterium</taxon>
    </lineage>
</organism>
<reference evidence="2 3" key="1">
    <citation type="submission" date="2020-08" db="EMBL/GenBank/DDBJ databases">
        <title>Genomic Encyclopedia of Type Strains, Phase III (KMG-III): the genomes of soil and plant-associated and newly described type strains.</title>
        <authorList>
            <person name="Whitman W."/>
        </authorList>
    </citation>
    <scope>NUCLEOTIDE SEQUENCE [LARGE SCALE GENOMIC DNA]</scope>
    <source>
        <strain evidence="2 3">CECT 7015</strain>
    </source>
</reference>
<evidence type="ECO:0000313" key="3">
    <source>
        <dbReference type="Proteomes" id="UP000554520"/>
    </source>
</evidence>
<keyword evidence="1" id="KW-0472">Membrane</keyword>
<feature type="transmembrane region" description="Helical" evidence="1">
    <location>
        <begin position="67"/>
        <end position="85"/>
    </location>
</feature>
<evidence type="ECO:0000256" key="1">
    <source>
        <dbReference type="SAM" id="Phobius"/>
    </source>
</evidence>
<protein>
    <submittedName>
        <fullName evidence="2">Na+/proline symporter</fullName>
    </submittedName>
</protein>
<dbReference type="Gene3D" id="1.20.1730.10">
    <property type="entry name" value="Sodium/glucose cotransporter"/>
    <property type="match status" value="1"/>
</dbReference>
<dbReference type="AlphaFoldDB" id="A0A839UH11"/>
<dbReference type="RefSeq" id="WP_183663833.1">
    <property type="nucleotide sequence ID" value="NZ_JACHXN010000015.1"/>
</dbReference>
<comment type="caution">
    <text evidence="2">The sequence shown here is derived from an EMBL/GenBank/DDBJ whole genome shotgun (WGS) entry which is preliminary data.</text>
</comment>
<name>A0A839UH11_9HYPH</name>
<keyword evidence="3" id="KW-1185">Reference proteome</keyword>
<dbReference type="Proteomes" id="UP000554520">
    <property type="component" value="Unassembled WGS sequence"/>
</dbReference>
<feature type="transmembrane region" description="Helical" evidence="1">
    <location>
        <begin position="114"/>
        <end position="141"/>
    </location>
</feature>